<dbReference type="Proteomes" id="UP000317977">
    <property type="component" value="Unassembled WGS sequence"/>
</dbReference>
<comment type="caution">
    <text evidence="1">The sequence shown here is derived from an EMBL/GenBank/DDBJ whole genome shotgun (WGS) entry which is preliminary data.</text>
</comment>
<accession>A0A5C6F2G6</accession>
<organism evidence="1 2">
    <name type="scientific">Rubripirellula reticaptiva</name>
    <dbReference type="NCBI Taxonomy" id="2528013"/>
    <lineage>
        <taxon>Bacteria</taxon>
        <taxon>Pseudomonadati</taxon>
        <taxon>Planctomycetota</taxon>
        <taxon>Planctomycetia</taxon>
        <taxon>Pirellulales</taxon>
        <taxon>Pirellulaceae</taxon>
        <taxon>Rubripirellula</taxon>
    </lineage>
</organism>
<dbReference type="EMBL" id="SJPX01000002">
    <property type="protein sequence ID" value="TWU56023.1"/>
    <property type="molecule type" value="Genomic_DNA"/>
</dbReference>
<dbReference type="AlphaFoldDB" id="A0A5C6F2G6"/>
<sequence>MHRKANVTPSSKPTLELSRATALGDLKLTAVYRRLAEQDSCGTTAVREAFAGKASDTVRRKLERCLQLPEESLSYSSLSAEDLLTRIRASRYTHNEWVRHHDEDTFKQRAEELCHLSPMIQAALELLKEGHYALSEQFEVLDSVEWHVTYKHLLEDSKQSELQINNLIGQAIEAASRILLYSDLDEHRNARATALIAEFYHLHVPPSGDVWKRDAVTPKEARGACAFHRKSDFYFSEASRWASNSNPHYDFRRLVEAEAQTRLLAKADLVNEACEQLAIAETLALQIPVQAVQADILVLKAMVERAKNNDLSAIRHTKQAIGLYEDELGNEHHYPQSLHLFLAKNYPNESTEDGLAQGLDFFSRSVMATHWNVDLAELPTRIDNRKSVSFPRKKKPR</sequence>
<reference evidence="1 2" key="1">
    <citation type="submission" date="2019-02" db="EMBL/GenBank/DDBJ databases">
        <title>Deep-cultivation of Planctomycetes and their phenomic and genomic characterization uncovers novel biology.</title>
        <authorList>
            <person name="Wiegand S."/>
            <person name="Jogler M."/>
            <person name="Boedeker C."/>
            <person name="Pinto D."/>
            <person name="Vollmers J."/>
            <person name="Rivas-Marin E."/>
            <person name="Kohn T."/>
            <person name="Peeters S.H."/>
            <person name="Heuer A."/>
            <person name="Rast P."/>
            <person name="Oberbeckmann S."/>
            <person name="Bunk B."/>
            <person name="Jeske O."/>
            <person name="Meyerdierks A."/>
            <person name="Storesund J.E."/>
            <person name="Kallscheuer N."/>
            <person name="Luecker S."/>
            <person name="Lage O.M."/>
            <person name="Pohl T."/>
            <person name="Merkel B.J."/>
            <person name="Hornburger P."/>
            <person name="Mueller R.-W."/>
            <person name="Bruemmer F."/>
            <person name="Labrenz M."/>
            <person name="Spormann A.M."/>
            <person name="Op Den Camp H."/>
            <person name="Overmann J."/>
            <person name="Amann R."/>
            <person name="Jetten M.S.M."/>
            <person name="Mascher T."/>
            <person name="Medema M.H."/>
            <person name="Devos D.P."/>
            <person name="Kaster A.-K."/>
            <person name="Ovreas L."/>
            <person name="Rohde M."/>
            <person name="Galperin M.Y."/>
            <person name="Jogler C."/>
        </authorList>
    </citation>
    <scope>NUCLEOTIDE SEQUENCE [LARGE SCALE GENOMIC DNA]</scope>
    <source>
        <strain evidence="1 2">Poly59</strain>
    </source>
</reference>
<protein>
    <submittedName>
        <fullName evidence="1">Uncharacterized protein</fullName>
    </submittedName>
</protein>
<gene>
    <name evidence="1" type="ORF">Poly59_23260</name>
</gene>
<proteinExistence type="predicted"/>
<evidence type="ECO:0000313" key="2">
    <source>
        <dbReference type="Proteomes" id="UP000317977"/>
    </source>
</evidence>
<keyword evidence="2" id="KW-1185">Reference proteome</keyword>
<evidence type="ECO:0000313" key="1">
    <source>
        <dbReference type="EMBL" id="TWU56023.1"/>
    </source>
</evidence>
<name>A0A5C6F2G6_9BACT</name>